<accession>A0A7M4EXC7</accession>
<evidence type="ECO:0000313" key="1">
    <source>
        <dbReference type="Ensembl" id="ENSCPRP00005015484.1"/>
    </source>
</evidence>
<protein>
    <submittedName>
        <fullName evidence="1">Uncharacterized protein</fullName>
    </submittedName>
</protein>
<name>A0A7M4EXC7_CROPO</name>
<reference evidence="1" key="1">
    <citation type="submission" date="2025-08" db="UniProtKB">
        <authorList>
            <consortium name="Ensembl"/>
        </authorList>
    </citation>
    <scope>IDENTIFICATION</scope>
</reference>
<dbReference type="Ensembl" id="ENSCPRT00005018166.1">
    <property type="protein sequence ID" value="ENSCPRP00005015484.1"/>
    <property type="gene ID" value="ENSCPRG00005010860.1"/>
</dbReference>
<sequence length="111" mass="11985">VLPSVMMAQPRLPGWAASRWMLPQLGGSTQPELTVSQAQAGAAPGPLAAQASSLWNSETTLHEGHIITKQELPTVLQPIFTQSSKNLVLFLQDMVRNIKCLILPVQRATCA</sequence>
<keyword evidence="2" id="KW-1185">Reference proteome</keyword>
<evidence type="ECO:0000313" key="2">
    <source>
        <dbReference type="Proteomes" id="UP000594220"/>
    </source>
</evidence>
<dbReference type="Proteomes" id="UP000594220">
    <property type="component" value="Unplaced"/>
</dbReference>
<dbReference type="AlphaFoldDB" id="A0A7M4EXC7"/>
<organism evidence="1 2">
    <name type="scientific">Crocodylus porosus</name>
    <name type="common">Saltwater crocodile</name>
    <name type="synonym">Estuarine crocodile</name>
    <dbReference type="NCBI Taxonomy" id="8502"/>
    <lineage>
        <taxon>Eukaryota</taxon>
        <taxon>Metazoa</taxon>
        <taxon>Chordata</taxon>
        <taxon>Craniata</taxon>
        <taxon>Vertebrata</taxon>
        <taxon>Euteleostomi</taxon>
        <taxon>Archelosauria</taxon>
        <taxon>Archosauria</taxon>
        <taxon>Crocodylia</taxon>
        <taxon>Longirostres</taxon>
        <taxon>Crocodylidae</taxon>
        <taxon>Crocodylus</taxon>
    </lineage>
</organism>
<reference evidence="1" key="2">
    <citation type="submission" date="2025-09" db="UniProtKB">
        <authorList>
            <consortium name="Ensembl"/>
        </authorList>
    </citation>
    <scope>IDENTIFICATION</scope>
</reference>
<proteinExistence type="predicted"/>